<gene>
    <name evidence="3" type="ORF">JOM49_005350</name>
</gene>
<dbReference type="PANTHER" id="PTHR37809:SF1">
    <property type="entry name" value="RIBOSOMAL PROTEIN S12 METHYLTHIOTRANSFERASE ACCESSORY FACTOR YCAO"/>
    <property type="match status" value="1"/>
</dbReference>
<dbReference type="GO" id="GO:0005840">
    <property type="term" value="C:ribosome"/>
    <property type="evidence" value="ECO:0007669"/>
    <property type="project" value="UniProtKB-KW"/>
</dbReference>
<comment type="caution">
    <text evidence="3">The sequence shown here is derived from an EMBL/GenBank/DDBJ whole genome shotgun (WGS) entry which is preliminary data.</text>
</comment>
<keyword evidence="3" id="KW-0687">Ribonucleoprotein</keyword>
<dbReference type="NCBIfam" id="TIGR00702">
    <property type="entry name" value="YcaO-type kinase domain"/>
    <property type="match status" value="1"/>
</dbReference>
<evidence type="ECO:0000313" key="4">
    <source>
        <dbReference type="Proteomes" id="UP000741013"/>
    </source>
</evidence>
<dbReference type="Pfam" id="PF02624">
    <property type="entry name" value="YcaO"/>
    <property type="match status" value="1"/>
</dbReference>
<reference evidence="3 4" key="1">
    <citation type="submission" date="2021-03" db="EMBL/GenBank/DDBJ databases">
        <title>Sequencing the genomes of 1000 actinobacteria strains.</title>
        <authorList>
            <person name="Klenk H.-P."/>
        </authorList>
    </citation>
    <scope>NUCLEOTIDE SEQUENCE [LARGE SCALE GENOMIC DNA]</scope>
    <source>
        <strain evidence="3 4">DSM 45510</strain>
    </source>
</reference>
<keyword evidence="3" id="KW-0689">Ribosomal protein</keyword>
<protein>
    <submittedName>
        <fullName evidence="3">Ribosomal protein S12 methylthiotransferase accessory factor</fullName>
    </submittedName>
</protein>
<dbReference type="InterPro" id="IPR003776">
    <property type="entry name" value="YcaO-like_dom"/>
</dbReference>
<dbReference type="RefSeq" id="WP_209666929.1">
    <property type="nucleotide sequence ID" value="NZ_JAGGMS010000001.1"/>
</dbReference>
<evidence type="ECO:0000313" key="3">
    <source>
        <dbReference type="EMBL" id="MBP2183824.1"/>
    </source>
</evidence>
<keyword evidence="4" id="KW-1185">Reference proteome</keyword>
<organism evidence="3 4">
    <name type="scientific">Amycolatopsis magusensis</name>
    <dbReference type="NCBI Taxonomy" id="882444"/>
    <lineage>
        <taxon>Bacteria</taxon>
        <taxon>Bacillati</taxon>
        <taxon>Actinomycetota</taxon>
        <taxon>Actinomycetes</taxon>
        <taxon>Pseudonocardiales</taxon>
        <taxon>Pseudonocardiaceae</taxon>
        <taxon>Amycolatopsis</taxon>
    </lineage>
</organism>
<dbReference type="Proteomes" id="UP000741013">
    <property type="component" value="Unassembled WGS sequence"/>
</dbReference>
<feature type="compositionally biased region" description="Basic and acidic residues" evidence="1">
    <location>
        <begin position="396"/>
        <end position="414"/>
    </location>
</feature>
<feature type="domain" description="YcaO" evidence="2">
    <location>
        <begin position="72"/>
        <end position="414"/>
    </location>
</feature>
<evidence type="ECO:0000259" key="2">
    <source>
        <dbReference type="PROSITE" id="PS51664"/>
    </source>
</evidence>
<proteinExistence type="predicted"/>
<sequence length="414" mass="44537">MTTHPGELADRKVFTSGTHRVRQPEETWELIRPALADYGITRVADVTGLDVIGIPVVVAVRPLAQSLSVSQGKGQTLQLARISAVMESIEMWHAENACPPAHWTAAPARGLGLPYRIEDLYNSPASLIDENVPLDWIRGQGLATGTTVPVPRSYVQLAIMATTHWRPPGLYVESNGLASGNSTSEALLHALYEVIERDAVSAVAFDSGEGRLDIRAATIDDDVCAVLIERIRAADVHVKIDAIPNRWGLPTFLCFVWSEDFPVFSAGSGTHSSPGVALSRAITEAVQSRLTAISGTRDDLPGIYPHIRAGAVAEVFTAEARHAWGDLQWSNPQFADVSSEADSVAQLVAATTGTEPIVVDLSTSADFAVVKVVCPGLTNTTHRKFPRPADTEEDPRELAAKNLHEAVPEEAQGR</sequence>
<dbReference type="EMBL" id="JAGGMS010000001">
    <property type="protein sequence ID" value="MBP2183824.1"/>
    <property type="molecule type" value="Genomic_DNA"/>
</dbReference>
<dbReference type="Gene3D" id="3.30.160.660">
    <property type="match status" value="1"/>
</dbReference>
<accession>A0ABS4PWL8</accession>
<evidence type="ECO:0000256" key="1">
    <source>
        <dbReference type="SAM" id="MobiDB-lite"/>
    </source>
</evidence>
<name>A0ABS4PWL8_9PSEU</name>
<dbReference type="PANTHER" id="PTHR37809">
    <property type="entry name" value="RIBOSOMAL PROTEIN S12 METHYLTHIOTRANSFERASE ACCESSORY FACTOR YCAO"/>
    <property type="match status" value="1"/>
</dbReference>
<dbReference type="PROSITE" id="PS51664">
    <property type="entry name" value="YCAO"/>
    <property type="match status" value="1"/>
</dbReference>
<feature type="region of interest" description="Disordered" evidence="1">
    <location>
        <begin position="383"/>
        <end position="414"/>
    </location>
</feature>